<evidence type="ECO:0000256" key="12">
    <source>
        <dbReference type="RuleBase" id="RU004397"/>
    </source>
</evidence>
<dbReference type="PANTHER" id="PTHR11504">
    <property type="entry name" value="CYTOCHROME C OXIDASE POLYPEPTIDE VIA"/>
    <property type="match status" value="1"/>
</dbReference>
<dbReference type="PANTHER" id="PTHR11504:SF0">
    <property type="entry name" value="CYTOCHROME C OXIDASE SUBUNIT"/>
    <property type="match status" value="1"/>
</dbReference>
<evidence type="ECO:0000256" key="7">
    <source>
        <dbReference type="ARBA" id="ARBA00022989"/>
    </source>
</evidence>
<comment type="similarity">
    <text evidence="3 11">Belongs to the cytochrome c oxidase subunit 6A family.</text>
</comment>
<evidence type="ECO:0000256" key="10">
    <source>
        <dbReference type="ARBA" id="ARBA00023136"/>
    </source>
</evidence>
<keyword evidence="5 12" id="KW-0999">Mitochondrion inner membrane</keyword>
<evidence type="ECO:0000256" key="2">
    <source>
        <dbReference type="ARBA" id="ARBA00004673"/>
    </source>
</evidence>
<dbReference type="GO" id="GO:0005743">
    <property type="term" value="C:mitochondrial inner membrane"/>
    <property type="evidence" value="ECO:0007669"/>
    <property type="project" value="UniProtKB-SubCell"/>
</dbReference>
<evidence type="ECO:0000256" key="9">
    <source>
        <dbReference type="ARBA" id="ARBA00023128"/>
    </source>
</evidence>
<proteinExistence type="inferred from homology"/>
<keyword evidence="4" id="KW-0812">Transmembrane</keyword>
<keyword evidence="9 12" id="KW-0496">Mitochondrion</keyword>
<dbReference type="AlphaFoldDB" id="A0AAD9L2H6"/>
<dbReference type="Gene3D" id="4.10.95.10">
    <property type="entry name" value="Cytochrome c oxidase, subunit VIa"/>
    <property type="match status" value="1"/>
</dbReference>
<organism evidence="14 15">
    <name type="scientific">Ridgeia piscesae</name>
    <name type="common">Tubeworm</name>
    <dbReference type="NCBI Taxonomy" id="27915"/>
    <lineage>
        <taxon>Eukaryota</taxon>
        <taxon>Metazoa</taxon>
        <taxon>Spiralia</taxon>
        <taxon>Lophotrochozoa</taxon>
        <taxon>Annelida</taxon>
        <taxon>Polychaeta</taxon>
        <taxon>Sedentaria</taxon>
        <taxon>Canalipalpata</taxon>
        <taxon>Sabellida</taxon>
        <taxon>Siboglinidae</taxon>
        <taxon>Ridgeia</taxon>
    </lineage>
</organism>
<dbReference type="EMBL" id="JAODUO010000401">
    <property type="protein sequence ID" value="KAK2181365.1"/>
    <property type="molecule type" value="Genomic_DNA"/>
</dbReference>
<dbReference type="SUPFAM" id="SSF81411">
    <property type="entry name" value="Mitochondrial cytochrome c oxidase subunit VIa"/>
    <property type="match status" value="1"/>
</dbReference>
<protein>
    <recommendedName>
        <fullName evidence="12">Cytochrome c oxidase subunit</fullName>
    </recommendedName>
    <alternativeName>
        <fullName evidence="12">Cytochrome c oxidase polypeptide VIa</fullName>
    </alternativeName>
</protein>
<keyword evidence="7" id="KW-1133">Transmembrane helix</keyword>
<feature type="region of interest" description="Disordered" evidence="13">
    <location>
        <begin position="96"/>
        <end position="116"/>
    </location>
</feature>
<dbReference type="InterPro" id="IPR036418">
    <property type="entry name" value="Cyt_c_oxidase_su6a_sf"/>
</dbReference>
<keyword evidence="8" id="KW-0560">Oxidoreductase</keyword>
<comment type="subcellular location">
    <subcellularLocation>
        <location evidence="1">Mitochondrion inner membrane</location>
        <topology evidence="1">Single-pass membrane protein</topology>
    </subcellularLocation>
</comment>
<sequence>MAFTLRGNFAKRLPALRQLSSVAGPSATAGDHGAGVKLWKILTFTVAVPSVIVCYVNAQMKEKEEHERLKMEGPPEFVAYPHLRLRSKKWPWGDGNHSLFHNPHTNPLPDGYEHQE</sequence>
<dbReference type="Proteomes" id="UP001209878">
    <property type="component" value="Unassembled WGS sequence"/>
</dbReference>
<dbReference type="PROSITE" id="PS01329">
    <property type="entry name" value="COX6A"/>
    <property type="match status" value="1"/>
</dbReference>
<keyword evidence="6" id="KW-0809">Transit peptide</keyword>
<reference evidence="14" key="1">
    <citation type="journal article" date="2023" name="Mol. Biol. Evol.">
        <title>Third-Generation Sequencing Reveals the Adaptive Role of the Epigenome in Three Deep-Sea Polychaetes.</title>
        <authorList>
            <person name="Perez M."/>
            <person name="Aroh O."/>
            <person name="Sun Y."/>
            <person name="Lan Y."/>
            <person name="Juniper S.K."/>
            <person name="Young C.R."/>
            <person name="Angers B."/>
            <person name="Qian P.Y."/>
        </authorList>
    </citation>
    <scope>NUCLEOTIDE SEQUENCE</scope>
    <source>
        <strain evidence="14">R07B-5</strain>
    </source>
</reference>
<evidence type="ECO:0000256" key="13">
    <source>
        <dbReference type="SAM" id="MobiDB-lite"/>
    </source>
</evidence>
<dbReference type="GO" id="GO:0006123">
    <property type="term" value="P:mitochondrial electron transport, cytochrome c to oxygen"/>
    <property type="evidence" value="ECO:0007669"/>
    <property type="project" value="TreeGrafter"/>
</dbReference>
<evidence type="ECO:0000256" key="1">
    <source>
        <dbReference type="ARBA" id="ARBA00004434"/>
    </source>
</evidence>
<name>A0AAD9L2H6_RIDPI</name>
<evidence type="ECO:0000256" key="4">
    <source>
        <dbReference type="ARBA" id="ARBA00022692"/>
    </source>
</evidence>
<evidence type="ECO:0000256" key="3">
    <source>
        <dbReference type="ARBA" id="ARBA00005553"/>
    </source>
</evidence>
<evidence type="ECO:0000256" key="11">
    <source>
        <dbReference type="RuleBase" id="RU004396"/>
    </source>
</evidence>
<dbReference type="InterPro" id="IPR018507">
    <property type="entry name" value="Cyt_c_oxidase_su6a_CS"/>
</dbReference>
<accession>A0AAD9L2H6</accession>
<evidence type="ECO:0000313" key="15">
    <source>
        <dbReference type="Proteomes" id="UP001209878"/>
    </source>
</evidence>
<evidence type="ECO:0000256" key="8">
    <source>
        <dbReference type="ARBA" id="ARBA00023002"/>
    </source>
</evidence>
<dbReference type="FunFam" id="4.10.95.10:FF:000001">
    <property type="entry name" value="Cytochrome c oxidase subunit 6A, mitochondrial"/>
    <property type="match status" value="1"/>
</dbReference>
<keyword evidence="15" id="KW-1185">Reference proteome</keyword>
<dbReference type="InterPro" id="IPR001349">
    <property type="entry name" value="Cyt_c_oxidase_su6a"/>
</dbReference>
<gene>
    <name evidence="14" type="ORF">NP493_401g01024</name>
</gene>
<comment type="caution">
    <text evidence="14">The sequence shown here is derived from an EMBL/GenBank/DDBJ whole genome shotgun (WGS) entry which is preliminary data.</text>
</comment>
<comment type="pathway">
    <text evidence="2">Energy metabolism; oxidative phosphorylation.</text>
</comment>
<dbReference type="GO" id="GO:0016491">
    <property type="term" value="F:oxidoreductase activity"/>
    <property type="evidence" value="ECO:0007669"/>
    <property type="project" value="UniProtKB-KW"/>
</dbReference>
<dbReference type="GO" id="GO:0030234">
    <property type="term" value="F:enzyme regulator activity"/>
    <property type="evidence" value="ECO:0007669"/>
    <property type="project" value="TreeGrafter"/>
</dbReference>
<evidence type="ECO:0000313" key="14">
    <source>
        <dbReference type="EMBL" id="KAK2181365.1"/>
    </source>
</evidence>
<keyword evidence="10 12" id="KW-0472">Membrane</keyword>
<evidence type="ECO:0000256" key="5">
    <source>
        <dbReference type="ARBA" id="ARBA00022792"/>
    </source>
</evidence>
<evidence type="ECO:0000256" key="6">
    <source>
        <dbReference type="ARBA" id="ARBA00022946"/>
    </source>
</evidence>
<dbReference type="Pfam" id="PF02046">
    <property type="entry name" value="COX6A"/>
    <property type="match status" value="1"/>
</dbReference>